<dbReference type="STRING" id="45071.Lpar_1434"/>
<organism evidence="1 2">
    <name type="scientific">Legionella parisiensis</name>
    <dbReference type="NCBI Taxonomy" id="45071"/>
    <lineage>
        <taxon>Bacteria</taxon>
        <taxon>Pseudomonadati</taxon>
        <taxon>Pseudomonadota</taxon>
        <taxon>Gammaproteobacteria</taxon>
        <taxon>Legionellales</taxon>
        <taxon>Legionellaceae</taxon>
        <taxon>Legionella</taxon>
    </lineage>
</organism>
<dbReference type="Proteomes" id="UP000095229">
    <property type="component" value="Unassembled WGS sequence"/>
</dbReference>
<comment type="caution">
    <text evidence="1">The sequence shown here is derived from an EMBL/GenBank/DDBJ whole genome shotgun (WGS) entry which is preliminary data.</text>
</comment>
<dbReference type="InterPro" id="IPR036278">
    <property type="entry name" value="Sialidase_sf"/>
</dbReference>
<keyword evidence="2" id="KW-1185">Reference proteome</keyword>
<sequence length="98" mass="10864">MVLSMYGLLPQNSGLSWETQKFTNYANSSFKSISCSKEGKYCTVIGTFQSNNKIIPGVYYSFDAGNSWFTRFSLGFTNSGDTVRDIESTGIRISTNAQ</sequence>
<gene>
    <name evidence="1" type="ORF">lpari_03638</name>
</gene>
<accession>A0A1E5JLJ7</accession>
<reference evidence="1 2" key="1">
    <citation type="submission" date="2016-02" db="EMBL/GenBank/DDBJ databases">
        <title>Secondary metabolites in Legionella.</title>
        <authorList>
            <person name="Tobias N.J."/>
            <person name="Bode H.B."/>
        </authorList>
    </citation>
    <scope>NUCLEOTIDE SEQUENCE [LARGE SCALE GENOMIC DNA]</scope>
    <source>
        <strain evidence="1 2">DSM 19216</strain>
    </source>
</reference>
<proteinExistence type="predicted"/>
<protein>
    <submittedName>
        <fullName evidence="1">Uncharacterized protein</fullName>
    </submittedName>
</protein>
<evidence type="ECO:0000313" key="2">
    <source>
        <dbReference type="Proteomes" id="UP000095229"/>
    </source>
</evidence>
<evidence type="ECO:0000313" key="1">
    <source>
        <dbReference type="EMBL" id="OEH45384.1"/>
    </source>
</evidence>
<dbReference type="PATRIC" id="fig|45071.6.peg.1541"/>
<dbReference type="RefSeq" id="WP_058517312.1">
    <property type="nucleotide sequence ID" value="NZ_CAAAIE010000005.1"/>
</dbReference>
<dbReference type="AlphaFoldDB" id="A0A1E5JLJ7"/>
<name>A0A1E5JLJ7_9GAMM</name>
<dbReference type="SUPFAM" id="SSF50939">
    <property type="entry name" value="Sialidases"/>
    <property type="match status" value="1"/>
</dbReference>
<dbReference type="EMBL" id="LSOG01000097">
    <property type="protein sequence ID" value="OEH45384.1"/>
    <property type="molecule type" value="Genomic_DNA"/>
</dbReference>